<name>A0A562RNZ0_9BACT</name>
<evidence type="ECO:0008006" key="3">
    <source>
        <dbReference type="Google" id="ProtNLM"/>
    </source>
</evidence>
<sequence>MDVKGAVKKAVEYVSDVFQSENLENVGLEEVFLNDADNVWEITVGFSRPWDYPKQGIVTGLQPQNPRRQYKVVSVDADSGEIKSIKIRALPNE</sequence>
<protein>
    <recommendedName>
        <fullName evidence="3">PepSY domain-containing protein</fullName>
    </recommendedName>
</protein>
<dbReference type="Proteomes" id="UP000318307">
    <property type="component" value="Unassembled WGS sequence"/>
</dbReference>
<keyword evidence="2" id="KW-1185">Reference proteome</keyword>
<evidence type="ECO:0000313" key="1">
    <source>
        <dbReference type="EMBL" id="TWI70792.1"/>
    </source>
</evidence>
<comment type="caution">
    <text evidence="1">The sequence shown here is derived from an EMBL/GenBank/DDBJ whole genome shotgun (WGS) entry which is preliminary data.</text>
</comment>
<evidence type="ECO:0000313" key="2">
    <source>
        <dbReference type="Proteomes" id="UP000318307"/>
    </source>
</evidence>
<reference evidence="1 2" key="1">
    <citation type="submission" date="2019-07" db="EMBL/GenBank/DDBJ databases">
        <title>Genome sequencing of 100 strains of the haloalkaliphilic chemolithoautotrophic sulfur-oxidizing bacterium Thioalkalivibrio.</title>
        <authorList>
            <person name="Muyzer G."/>
        </authorList>
    </citation>
    <scope>NUCLEOTIDE SEQUENCE [LARGE SCALE GENOMIC DNA]</scope>
    <source>
        <strain evidence="1 2">ASO4-4</strain>
    </source>
</reference>
<dbReference type="EMBL" id="VLLC01000016">
    <property type="protein sequence ID" value="TWI70792.1"/>
    <property type="molecule type" value="Genomic_DNA"/>
</dbReference>
<organism evidence="1 2">
    <name type="scientific">Desulfobotulus alkaliphilus</name>
    <dbReference type="NCBI Taxonomy" id="622671"/>
    <lineage>
        <taxon>Bacteria</taxon>
        <taxon>Pseudomonadati</taxon>
        <taxon>Thermodesulfobacteriota</taxon>
        <taxon>Desulfobacteria</taxon>
        <taxon>Desulfobacterales</taxon>
        <taxon>Desulfobacteraceae</taxon>
        <taxon>Desulfobotulus</taxon>
    </lineage>
</organism>
<dbReference type="RefSeq" id="WP_144685334.1">
    <property type="nucleotide sequence ID" value="NZ_VLLC01000016.1"/>
</dbReference>
<gene>
    <name evidence="1" type="ORF">LZ24_02213</name>
</gene>
<accession>A0A562RNZ0</accession>
<dbReference type="OrthoDB" id="9155172at2"/>
<proteinExistence type="predicted"/>
<dbReference type="AlphaFoldDB" id="A0A562RNZ0"/>